<name>A0ABR1LCK9_9PEZI</name>
<gene>
    <name evidence="2" type="ORF">J3D65DRAFT_62618</name>
</gene>
<comment type="caution">
    <text evidence="2">The sequence shown here is derived from an EMBL/GenBank/DDBJ whole genome shotgun (WGS) entry which is preliminary data.</text>
</comment>
<dbReference type="EMBL" id="JBBPEH010000010">
    <property type="protein sequence ID" value="KAK7532976.1"/>
    <property type="molecule type" value="Genomic_DNA"/>
</dbReference>
<dbReference type="RefSeq" id="XP_066652369.1">
    <property type="nucleotide sequence ID" value="XM_066800411.1"/>
</dbReference>
<evidence type="ECO:0000313" key="3">
    <source>
        <dbReference type="Proteomes" id="UP001360953"/>
    </source>
</evidence>
<evidence type="ECO:0000256" key="1">
    <source>
        <dbReference type="SAM" id="MobiDB-lite"/>
    </source>
</evidence>
<proteinExistence type="predicted"/>
<dbReference type="GeneID" id="92033317"/>
<reference evidence="2 3" key="1">
    <citation type="submission" date="2024-04" db="EMBL/GenBank/DDBJ databases">
        <title>Phyllosticta paracitricarpa is synonymous to the EU quarantine fungus P. citricarpa based on phylogenomic analyses.</title>
        <authorList>
            <consortium name="Lawrence Berkeley National Laboratory"/>
            <person name="Van ingen-buijs V.A."/>
            <person name="Van westerhoven A.C."/>
            <person name="Haridas S."/>
            <person name="Skiadas P."/>
            <person name="Martin F."/>
            <person name="Groenewald J.Z."/>
            <person name="Crous P.W."/>
            <person name="Seidl M.F."/>
        </authorList>
    </citation>
    <scope>NUCLEOTIDE SEQUENCE [LARGE SCALE GENOMIC DNA]</scope>
    <source>
        <strain evidence="2 3">CPC 17464</strain>
    </source>
</reference>
<sequence>MTVARFTVFRLDFPGKKVGRLSNVKACLGGGEGKTSGRRDVSALISTARALLPTGSLTYLTSNLLAPTCRKARQFWDAAAGGRLYPLEPVELLPGPELATELLAHLRRVKGSRTANTFQSTLSRNTMSTVFLTSPEEFPGQLQEAKEAPRPHESNHLTPHRLSARKRRVFSAPRRPANRSTRQRIGPTHHRSKKALLVSAACKRERRNRCLCARNPTRPRCQSSREEKRGCRGVCAKIAGVVGIWTDTTRTFRNTRCGHLKTPGG</sequence>
<accession>A0ABR1LCK9</accession>
<keyword evidence="3" id="KW-1185">Reference proteome</keyword>
<feature type="region of interest" description="Disordered" evidence="1">
    <location>
        <begin position="171"/>
        <end position="194"/>
    </location>
</feature>
<dbReference type="Proteomes" id="UP001360953">
    <property type="component" value="Unassembled WGS sequence"/>
</dbReference>
<organism evidence="2 3">
    <name type="scientific">Phyllosticta citribraziliensis</name>
    <dbReference type="NCBI Taxonomy" id="989973"/>
    <lineage>
        <taxon>Eukaryota</taxon>
        <taxon>Fungi</taxon>
        <taxon>Dikarya</taxon>
        <taxon>Ascomycota</taxon>
        <taxon>Pezizomycotina</taxon>
        <taxon>Dothideomycetes</taxon>
        <taxon>Dothideomycetes incertae sedis</taxon>
        <taxon>Botryosphaeriales</taxon>
        <taxon>Phyllostictaceae</taxon>
        <taxon>Phyllosticta</taxon>
    </lineage>
</organism>
<protein>
    <submittedName>
        <fullName evidence="2">Uncharacterized protein</fullName>
    </submittedName>
</protein>
<evidence type="ECO:0000313" key="2">
    <source>
        <dbReference type="EMBL" id="KAK7532976.1"/>
    </source>
</evidence>